<accession>A0ACC1X407</accession>
<gene>
    <name evidence="1" type="ORF">OWV82_022212</name>
</gene>
<protein>
    <submittedName>
        <fullName evidence="1">Transmembrane protein</fullName>
    </submittedName>
</protein>
<organism evidence="1 2">
    <name type="scientific">Melia azedarach</name>
    <name type="common">Chinaberry tree</name>
    <dbReference type="NCBI Taxonomy" id="155640"/>
    <lineage>
        <taxon>Eukaryota</taxon>
        <taxon>Viridiplantae</taxon>
        <taxon>Streptophyta</taxon>
        <taxon>Embryophyta</taxon>
        <taxon>Tracheophyta</taxon>
        <taxon>Spermatophyta</taxon>
        <taxon>Magnoliopsida</taxon>
        <taxon>eudicotyledons</taxon>
        <taxon>Gunneridae</taxon>
        <taxon>Pentapetalae</taxon>
        <taxon>rosids</taxon>
        <taxon>malvids</taxon>
        <taxon>Sapindales</taxon>
        <taxon>Meliaceae</taxon>
        <taxon>Melia</taxon>
    </lineage>
</organism>
<keyword evidence="1" id="KW-0472">Membrane</keyword>
<keyword evidence="2" id="KW-1185">Reference proteome</keyword>
<proteinExistence type="predicted"/>
<reference evidence="1 2" key="1">
    <citation type="journal article" date="2023" name="Science">
        <title>Complex scaffold remodeling in plant triterpene biosynthesis.</title>
        <authorList>
            <person name="De La Pena R."/>
            <person name="Hodgson H."/>
            <person name="Liu J.C."/>
            <person name="Stephenson M.J."/>
            <person name="Martin A.C."/>
            <person name="Owen C."/>
            <person name="Harkess A."/>
            <person name="Leebens-Mack J."/>
            <person name="Jimenez L.E."/>
            <person name="Osbourn A."/>
            <person name="Sattely E.S."/>
        </authorList>
    </citation>
    <scope>NUCLEOTIDE SEQUENCE [LARGE SCALE GENOMIC DNA]</scope>
    <source>
        <strain evidence="2">cv. JPN11</strain>
        <tissue evidence="1">Leaf</tissue>
    </source>
</reference>
<evidence type="ECO:0000313" key="2">
    <source>
        <dbReference type="Proteomes" id="UP001164539"/>
    </source>
</evidence>
<comment type="caution">
    <text evidence="1">The sequence shown here is derived from an EMBL/GenBank/DDBJ whole genome shotgun (WGS) entry which is preliminary data.</text>
</comment>
<name>A0ACC1X407_MELAZ</name>
<sequence>MEGSMGLGFVAVFVVSGSVAFVARQAHNRLLSEFMQKIEYEMCGSEKCQEKKKVRFADDVIEPSSNNKEYRKRTLEKSRRKLSEKLSCVV</sequence>
<keyword evidence="1" id="KW-0812">Transmembrane</keyword>
<evidence type="ECO:0000313" key="1">
    <source>
        <dbReference type="EMBL" id="KAJ4705439.1"/>
    </source>
</evidence>
<dbReference type="Proteomes" id="UP001164539">
    <property type="component" value="Chromosome 12"/>
</dbReference>
<dbReference type="EMBL" id="CM051405">
    <property type="protein sequence ID" value="KAJ4705439.1"/>
    <property type="molecule type" value="Genomic_DNA"/>
</dbReference>